<reference evidence="3" key="1">
    <citation type="submission" date="2019-07" db="EMBL/GenBank/DDBJ databases">
        <title>Annotation for the trematode Paragonimus miyazaki's.</title>
        <authorList>
            <person name="Choi Y.-J."/>
        </authorList>
    </citation>
    <scope>NUCLEOTIDE SEQUENCE</scope>
    <source>
        <strain evidence="3">Japan</strain>
    </source>
</reference>
<organism evidence="3 4">
    <name type="scientific">Paragonimus skrjabini miyazakii</name>
    <dbReference type="NCBI Taxonomy" id="59628"/>
    <lineage>
        <taxon>Eukaryota</taxon>
        <taxon>Metazoa</taxon>
        <taxon>Spiralia</taxon>
        <taxon>Lophotrochozoa</taxon>
        <taxon>Platyhelminthes</taxon>
        <taxon>Trematoda</taxon>
        <taxon>Digenea</taxon>
        <taxon>Plagiorchiida</taxon>
        <taxon>Troglotremata</taxon>
        <taxon>Troglotrematidae</taxon>
        <taxon>Paragonimus</taxon>
    </lineage>
</organism>
<name>A0A8S9YJR1_9TREM</name>
<evidence type="ECO:0000313" key="4">
    <source>
        <dbReference type="Proteomes" id="UP000822476"/>
    </source>
</evidence>
<evidence type="ECO:0000259" key="2">
    <source>
        <dbReference type="Pfam" id="PF09180"/>
    </source>
</evidence>
<dbReference type="AlphaFoldDB" id="A0A8S9YJR1"/>
<dbReference type="Pfam" id="PF09180">
    <property type="entry name" value="ProRS-C_1"/>
    <property type="match status" value="1"/>
</dbReference>
<dbReference type="PANTHER" id="PTHR43382">
    <property type="entry name" value="PROLYL-TRNA SYNTHETASE"/>
    <property type="match status" value="1"/>
</dbReference>
<dbReference type="GO" id="GO:0005524">
    <property type="term" value="F:ATP binding"/>
    <property type="evidence" value="ECO:0007669"/>
    <property type="project" value="InterPro"/>
</dbReference>
<keyword evidence="1" id="KW-0648">Protein biosynthesis</keyword>
<dbReference type="Proteomes" id="UP000822476">
    <property type="component" value="Unassembled WGS sequence"/>
</dbReference>
<comment type="caution">
    <text evidence="3">The sequence shown here is derived from an EMBL/GenBank/DDBJ whole genome shotgun (WGS) entry which is preliminary data.</text>
</comment>
<dbReference type="InterPro" id="IPR016061">
    <property type="entry name" value="Pro-tRNA_ligase_II_C"/>
</dbReference>
<dbReference type="OrthoDB" id="1350766at2759"/>
<dbReference type="GO" id="GO:0005737">
    <property type="term" value="C:cytoplasm"/>
    <property type="evidence" value="ECO:0007669"/>
    <property type="project" value="InterPro"/>
</dbReference>
<dbReference type="InterPro" id="IPR004499">
    <property type="entry name" value="Pro-tRNA-ligase_IIa_arc-type"/>
</dbReference>
<accession>A0A8S9YJR1</accession>
<gene>
    <name evidence="3" type="ORF">EG68_12531</name>
</gene>
<dbReference type="GO" id="GO:0017101">
    <property type="term" value="C:aminoacyl-tRNA synthetase multienzyme complex"/>
    <property type="evidence" value="ECO:0007669"/>
    <property type="project" value="TreeGrafter"/>
</dbReference>
<feature type="domain" description="Proline-tRNA ligase class II C-terminal" evidence="2">
    <location>
        <begin position="20"/>
        <end position="108"/>
    </location>
</feature>
<dbReference type="GO" id="GO:0004827">
    <property type="term" value="F:proline-tRNA ligase activity"/>
    <property type="evidence" value="ECO:0007669"/>
    <property type="project" value="InterPro"/>
</dbReference>
<dbReference type="SUPFAM" id="SSF64586">
    <property type="entry name" value="C-terminal domain of ProRS"/>
    <property type="match status" value="1"/>
</dbReference>
<dbReference type="InterPro" id="IPR017449">
    <property type="entry name" value="Pro-tRNA_synth_II"/>
</dbReference>
<dbReference type="PANTHER" id="PTHR43382:SF2">
    <property type="entry name" value="BIFUNCTIONAL GLUTAMATE_PROLINE--TRNA LIGASE"/>
    <property type="match status" value="1"/>
</dbReference>
<evidence type="ECO:0000313" key="3">
    <source>
        <dbReference type="EMBL" id="KAF7234085.1"/>
    </source>
</evidence>
<sequence length="108" mass="11553">MLGKATIEFAARVYMINNLNDICTTLDAKSLTLAPFCGDLDCEKVVRNESTQSVILGPGAPSVGAKSLCIPFACDFFFALHCGLPPTCTECFNQPLCTPQPLAYALFG</sequence>
<dbReference type="EMBL" id="JTDE01013132">
    <property type="protein sequence ID" value="KAF7234085.1"/>
    <property type="molecule type" value="Genomic_DNA"/>
</dbReference>
<proteinExistence type="predicted"/>
<dbReference type="Gene3D" id="3.30.110.30">
    <property type="entry name" value="C-terminal domain of ProRS"/>
    <property type="match status" value="1"/>
</dbReference>
<keyword evidence="4" id="KW-1185">Reference proteome</keyword>
<evidence type="ECO:0000256" key="1">
    <source>
        <dbReference type="ARBA" id="ARBA00022917"/>
    </source>
</evidence>
<protein>
    <recommendedName>
        <fullName evidence="2">Proline-tRNA ligase class II C-terminal domain-containing protein</fullName>
    </recommendedName>
</protein>
<dbReference type="GO" id="GO:0006433">
    <property type="term" value="P:prolyl-tRNA aminoacylation"/>
    <property type="evidence" value="ECO:0007669"/>
    <property type="project" value="InterPro"/>
</dbReference>